<evidence type="ECO:0000313" key="12">
    <source>
        <dbReference type="RefSeq" id="XP_014487726.1"/>
    </source>
</evidence>
<keyword evidence="2" id="KW-1003">Cell membrane</keyword>
<dbReference type="GO" id="GO:0005886">
    <property type="term" value="C:plasma membrane"/>
    <property type="evidence" value="ECO:0007669"/>
    <property type="project" value="UniProtKB-SubCell"/>
</dbReference>
<evidence type="ECO:0000256" key="3">
    <source>
        <dbReference type="ARBA" id="ARBA00022606"/>
    </source>
</evidence>
<dbReference type="Proteomes" id="UP000515204">
    <property type="component" value="Unplaced"/>
</dbReference>
<evidence type="ECO:0000256" key="6">
    <source>
        <dbReference type="ARBA" id="ARBA00022989"/>
    </source>
</evidence>
<keyword evidence="7 10" id="KW-0472">Membrane</keyword>
<dbReference type="Pfam" id="PF02949">
    <property type="entry name" value="7tm_6"/>
    <property type="match status" value="1"/>
</dbReference>
<feature type="transmembrane region" description="Helical" evidence="10">
    <location>
        <begin position="54"/>
        <end position="72"/>
    </location>
</feature>
<evidence type="ECO:0000256" key="1">
    <source>
        <dbReference type="ARBA" id="ARBA00004651"/>
    </source>
</evidence>
<dbReference type="GO" id="GO:0005549">
    <property type="term" value="F:odorant binding"/>
    <property type="evidence" value="ECO:0007669"/>
    <property type="project" value="InterPro"/>
</dbReference>
<evidence type="ECO:0000256" key="8">
    <source>
        <dbReference type="ARBA" id="ARBA00023170"/>
    </source>
</evidence>
<evidence type="ECO:0000313" key="11">
    <source>
        <dbReference type="Proteomes" id="UP000515204"/>
    </source>
</evidence>
<organism evidence="11 12">
    <name type="scientific">Dinoponera quadriceps</name>
    <name type="common">South American ant</name>
    <dbReference type="NCBI Taxonomy" id="609295"/>
    <lineage>
        <taxon>Eukaryota</taxon>
        <taxon>Metazoa</taxon>
        <taxon>Ecdysozoa</taxon>
        <taxon>Arthropoda</taxon>
        <taxon>Hexapoda</taxon>
        <taxon>Insecta</taxon>
        <taxon>Pterygota</taxon>
        <taxon>Neoptera</taxon>
        <taxon>Endopterygota</taxon>
        <taxon>Hymenoptera</taxon>
        <taxon>Apocrita</taxon>
        <taxon>Aculeata</taxon>
        <taxon>Formicoidea</taxon>
        <taxon>Formicidae</taxon>
        <taxon>Ponerinae</taxon>
        <taxon>Ponerini</taxon>
        <taxon>Dinoponera</taxon>
    </lineage>
</organism>
<keyword evidence="4 10" id="KW-0812">Transmembrane</keyword>
<keyword evidence="3" id="KW-0716">Sensory transduction</keyword>
<dbReference type="GeneID" id="106751364"/>
<dbReference type="RefSeq" id="XP_014487726.1">
    <property type="nucleotide sequence ID" value="XM_014632240.1"/>
</dbReference>
<dbReference type="PANTHER" id="PTHR21137">
    <property type="entry name" value="ODORANT RECEPTOR"/>
    <property type="match status" value="1"/>
</dbReference>
<proteinExistence type="predicted"/>
<accession>A0A6P3Y9M7</accession>
<dbReference type="AlphaFoldDB" id="A0A6P3Y9M7"/>
<dbReference type="PANTHER" id="PTHR21137:SF35">
    <property type="entry name" value="ODORANT RECEPTOR 19A-RELATED"/>
    <property type="match status" value="1"/>
</dbReference>
<comment type="subcellular location">
    <subcellularLocation>
        <location evidence="1">Cell membrane</location>
        <topology evidence="1">Multi-pass membrane protein</topology>
    </subcellularLocation>
</comment>
<evidence type="ECO:0000256" key="10">
    <source>
        <dbReference type="SAM" id="Phobius"/>
    </source>
</evidence>
<reference evidence="12" key="1">
    <citation type="submission" date="2025-08" db="UniProtKB">
        <authorList>
            <consortium name="RefSeq"/>
        </authorList>
    </citation>
    <scope>IDENTIFICATION</scope>
</reference>
<keyword evidence="8" id="KW-0675">Receptor</keyword>
<dbReference type="InterPro" id="IPR004117">
    <property type="entry name" value="7tm6_olfct_rcpt"/>
</dbReference>
<evidence type="ECO:0000256" key="5">
    <source>
        <dbReference type="ARBA" id="ARBA00022725"/>
    </source>
</evidence>
<evidence type="ECO:0000256" key="9">
    <source>
        <dbReference type="ARBA" id="ARBA00023224"/>
    </source>
</evidence>
<evidence type="ECO:0000256" key="7">
    <source>
        <dbReference type="ARBA" id="ARBA00023136"/>
    </source>
</evidence>
<feature type="transmembrane region" description="Helical" evidence="10">
    <location>
        <begin position="20"/>
        <end position="42"/>
    </location>
</feature>
<protein>
    <submittedName>
        <fullName evidence="12">Uncharacterized protein LOC106751364</fullName>
    </submittedName>
</protein>
<keyword evidence="6 10" id="KW-1133">Transmembrane helix</keyword>
<keyword evidence="11" id="KW-1185">Reference proteome</keyword>
<gene>
    <name evidence="12" type="primary">LOC106751364</name>
</gene>
<keyword evidence="5" id="KW-0552">Olfaction</keyword>
<name>A0A6P3Y9M7_DINQU</name>
<sequence>MPLHVQKIILFMLQKGTIGYYVKLGGIFIGSIEGFASISLTLQSEYDLEELTMQISFLSSQYLYIFVGSYIAQEITNHNNHVFVTVYDIQWYVAPLHVQKIILFMLQKGTKAYYVKLGGIFVGSMEGFTSLLSATISYFTVIYSTRQ</sequence>
<evidence type="ECO:0000256" key="2">
    <source>
        <dbReference type="ARBA" id="ARBA00022475"/>
    </source>
</evidence>
<dbReference type="GO" id="GO:0004984">
    <property type="term" value="F:olfactory receptor activity"/>
    <property type="evidence" value="ECO:0007669"/>
    <property type="project" value="InterPro"/>
</dbReference>
<dbReference type="GO" id="GO:0007165">
    <property type="term" value="P:signal transduction"/>
    <property type="evidence" value="ECO:0007669"/>
    <property type="project" value="UniProtKB-KW"/>
</dbReference>
<dbReference type="OrthoDB" id="6614360at2759"/>
<evidence type="ECO:0000256" key="4">
    <source>
        <dbReference type="ARBA" id="ARBA00022692"/>
    </source>
</evidence>
<keyword evidence="9" id="KW-0807">Transducer</keyword>
<dbReference type="KEGG" id="dqu:106751364"/>